<accession>A0AAX7SGN7</accession>
<protein>
    <submittedName>
        <fullName evidence="2">Uncharacterized protein</fullName>
    </submittedName>
</protein>
<feature type="region of interest" description="Disordered" evidence="1">
    <location>
        <begin position="303"/>
        <end position="334"/>
    </location>
</feature>
<reference evidence="2" key="3">
    <citation type="submission" date="2025-08" db="UniProtKB">
        <authorList>
            <consortium name="Ensembl"/>
        </authorList>
    </citation>
    <scope>IDENTIFICATION</scope>
</reference>
<sequence>MFFAIKSIMPHKVHVSENHGNIFFPCLMTFKKQHEINKLSGLEVLLGRHVPEFKDIIEYLDYLNLDEPIIGLNFLEEGPPSDRQIGPKYLCKLCNQSAVLAEMVCHVIGRKHRQKYVELKRPDLVTWDRPSVQTLGGKIMRAKAEIIERQDGRGTPKVCQMNYPDYTPYFFQRENRLSNERTRDEPRRSDFREGHAYREGYMDSDYRHQYEEGYGGDSQRCLALEQGDAPKYDFREELPGGLGQSDYYPEGVPPYRRAYPERESVQDFHSEDVRGGNGRSEYSPSQAMYPEVDKLRWSLEREADRHDGMNKAGRQGSSEPEARRRNFSASMEGDRSRDNLFNIIQDYRHEMREVHQDEGVDRRAGGPASQRHMDVGRAISNIPEPFRRFLKGGAEDDVHGKRKRKSRFSDATPEEVEGTREM</sequence>
<organism evidence="2 3">
    <name type="scientific">Astatotilapia calliptera</name>
    <name type="common">Eastern happy</name>
    <name type="synonym">Chromis callipterus</name>
    <dbReference type="NCBI Taxonomy" id="8154"/>
    <lineage>
        <taxon>Eukaryota</taxon>
        <taxon>Metazoa</taxon>
        <taxon>Chordata</taxon>
        <taxon>Craniata</taxon>
        <taxon>Vertebrata</taxon>
        <taxon>Euteleostomi</taxon>
        <taxon>Actinopterygii</taxon>
        <taxon>Neopterygii</taxon>
        <taxon>Teleostei</taxon>
        <taxon>Neoteleostei</taxon>
        <taxon>Acanthomorphata</taxon>
        <taxon>Ovalentaria</taxon>
        <taxon>Cichlomorphae</taxon>
        <taxon>Cichliformes</taxon>
        <taxon>Cichlidae</taxon>
        <taxon>African cichlids</taxon>
        <taxon>Pseudocrenilabrinae</taxon>
        <taxon>Haplochromini</taxon>
        <taxon>Astatotilapia</taxon>
    </lineage>
</organism>
<feature type="compositionally biased region" description="Basic and acidic residues" evidence="1">
    <location>
        <begin position="265"/>
        <end position="274"/>
    </location>
</feature>
<keyword evidence="3" id="KW-1185">Reference proteome</keyword>
<dbReference type="Proteomes" id="UP000265100">
    <property type="component" value="Chromosome 22"/>
</dbReference>
<evidence type="ECO:0000313" key="2">
    <source>
        <dbReference type="Ensembl" id="ENSACLP00000041846.1"/>
    </source>
</evidence>
<name>A0AAX7SGN7_ASTCA</name>
<feature type="region of interest" description="Disordered" evidence="1">
    <location>
        <begin position="391"/>
        <end position="422"/>
    </location>
</feature>
<reference evidence="2 3" key="1">
    <citation type="submission" date="2018-05" db="EMBL/GenBank/DDBJ databases">
        <authorList>
            <person name="Datahose"/>
        </authorList>
    </citation>
    <scope>NUCLEOTIDE SEQUENCE</scope>
</reference>
<dbReference type="AlphaFoldDB" id="A0AAX7SGN7"/>
<reference evidence="3" key="2">
    <citation type="submission" date="2023-03" db="EMBL/GenBank/DDBJ databases">
        <authorList>
            <consortium name="Wellcome Sanger Institute Data Sharing"/>
        </authorList>
    </citation>
    <scope>NUCLEOTIDE SEQUENCE [LARGE SCALE GENOMIC DNA]</scope>
</reference>
<feature type="region of interest" description="Disordered" evidence="1">
    <location>
        <begin position="175"/>
        <end position="196"/>
    </location>
</feature>
<evidence type="ECO:0000256" key="1">
    <source>
        <dbReference type="SAM" id="MobiDB-lite"/>
    </source>
</evidence>
<reference evidence="2" key="4">
    <citation type="submission" date="2025-09" db="UniProtKB">
        <authorList>
            <consortium name="Ensembl"/>
        </authorList>
    </citation>
    <scope>IDENTIFICATION</scope>
</reference>
<dbReference type="GeneTree" id="ENSGT00940000170761"/>
<feature type="region of interest" description="Disordered" evidence="1">
    <location>
        <begin position="265"/>
        <end position="285"/>
    </location>
</feature>
<dbReference type="Ensembl" id="ENSACLT00000050154.1">
    <property type="protein sequence ID" value="ENSACLP00000041846.1"/>
    <property type="gene ID" value="ENSACLG00000018542.2"/>
</dbReference>
<proteinExistence type="predicted"/>
<evidence type="ECO:0000313" key="3">
    <source>
        <dbReference type="Proteomes" id="UP000265100"/>
    </source>
</evidence>